<evidence type="ECO:0000313" key="3">
    <source>
        <dbReference type="Proteomes" id="UP001145021"/>
    </source>
</evidence>
<dbReference type="Proteomes" id="UP001145021">
    <property type="component" value="Unassembled WGS sequence"/>
</dbReference>
<reference evidence="2" key="1">
    <citation type="submission" date="2022-07" db="EMBL/GenBank/DDBJ databases">
        <title>Phylogenomic reconstructions and comparative analyses of Kickxellomycotina fungi.</title>
        <authorList>
            <person name="Reynolds N.K."/>
            <person name="Stajich J.E."/>
            <person name="Barry K."/>
            <person name="Grigoriev I.V."/>
            <person name="Crous P."/>
            <person name="Smith M.E."/>
        </authorList>
    </citation>
    <scope>NUCLEOTIDE SEQUENCE</scope>
    <source>
        <strain evidence="2">NBRC 105413</strain>
    </source>
</reference>
<dbReference type="AlphaFoldDB" id="A0A9W7XEM2"/>
<feature type="region of interest" description="Disordered" evidence="1">
    <location>
        <begin position="1"/>
        <end position="103"/>
    </location>
</feature>
<evidence type="ECO:0000313" key="2">
    <source>
        <dbReference type="EMBL" id="KAJ1641656.1"/>
    </source>
</evidence>
<feature type="region of interest" description="Disordered" evidence="1">
    <location>
        <begin position="154"/>
        <end position="242"/>
    </location>
</feature>
<name>A0A9W7XEM2_9FUNG</name>
<protein>
    <submittedName>
        <fullName evidence="2">Uncharacterized protein</fullName>
    </submittedName>
</protein>
<feature type="compositionally biased region" description="Polar residues" evidence="1">
    <location>
        <begin position="29"/>
        <end position="39"/>
    </location>
</feature>
<feature type="compositionally biased region" description="Polar residues" evidence="1">
    <location>
        <begin position="217"/>
        <end position="242"/>
    </location>
</feature>
<proteinExistence type="predicted"/>
<feature type="compositionally biased region" description="Polar residues" evidence="1">
    <location>
        <begin position="68"/>
        <end position="87"/>
    </location>
</feature>
<gene>
    <name evidence="2" type="ORF">LPJ64_006395</name>
</gene>
<dbReference type="EMBL" id="JANBOH010000767">
    <property type="protein sequence ID" value="KAJ1641656.1"/>
    <property type="molecule type" value="Genomic_DNA"/>
</dbReference>
<comment type="caution">
    <text evidence="2">The sequence shown here is derived from an EMBL/GenBank/DDBJ whole genome shotgun (WGS) entry which is preliminary data.</text>
</comment>
<accession>A0A9W7XEM2</accession>
<evidence type="ECO:0000256" key="1">
    <source>
        <dbReference type="SAM" id="MobiDB-lite"/>
    </source>
</evidence>
<feature type="compositionally biased region" description="Low complexity" evidence="1">
    <location>
        <begin position="166"/>
        <end position="205"/>
    </location>
</feature>
<organism evidence="2 3">
    <name type="scientific">Coemansia asiatica</name>
    <dbReference type="NCBI Taxonomy" id="1052880"/>
    <lineage>
        <taxon>Eukaryota</taxon>
        <taxon>Fungi</taxon>
        <taxon>Fungi incertae sedis</taxon>
        <taxon>Zoopagomycota</taxon>
        <taxon>Kickxellomycotina</taxon>
        <taxon>Kickxellomycetes</taxon>
        <taxon>Kickxellales</taxon>
        <taxon>Kickxellaceae</taxon>
        <taxon>Coemansia</taxon>
    </lineage>
</organism>
<sequence>YGLYTADSRQRSTSDAFLGSSFPTPLASPASTLRSNPTRSPFAPSEQHGNGGAHSRRPWEATVMGSPIINSPAVSSRYAGSQGNDTRSPGIVGPDSKRLSNVSPLVNQSLPEDSAVDYNHDMMHAVSEGNQNTSHSANSGNNRVSRYLGAGMLSLDSSNSERRPSDSSTSETSSLHVLQQQHQQFQQQHQQQQQQQSSSSSSRSLIFRPWTKMKKIASSSQVNSDSLMPMPNHSSNPSFAGN</sequence>
<feature type="non-terminal residue" evidence="2">
    <location>
        <position position="1"/>
    </location>
</feature>
<keyword evidence="3" id="KW-1185">Reference proteome</keyword>